<sequence>MLCRKHVSIWAPDQLVKGLMGVTALKVSLGHYANRGFADARGSGSGAGRRLILQVRDRRAFLNSSDEYLRAVADHYCPCPVKYRQVWSQLRGRPLYLWRPVPPNEAFVCLGMVATTSPETPPLDALRCVPKSFCRPCTQAPVQLWDDSGSGGKPASIWLVNAPQVLWASVGHNPPSEIFWELAAESISFDYTGRPSLHVVHETGEAQAAAPNEEVDSSWSIASFFSSRRRSM</sequence>
<comment type="caution">
    <text evidence="1">The sequence shown here is derived from an EMBL/GenBank/DDBJ whole genome shotgun (WGS) entry which is preliminary data.</text>
</comment>
<keyword evidence="2" id="KW-1185">Reference proteome</keyword>
<dbReference type="Pfam" id="PF06101">
    <property type="entry name" value="Vps62"/>
    <property type="match status" value="1"/>
</dbReference>
<gene>
    <name evidence="1" type="ORF">EVOR1521_LOCUS5390</name>
</gene>
<evidence type="ECO:0000313" key="2">
    <source>
        <dbReference type="Proteomes" id="UP001178507"/>
    </source>
</evidence>
<dbReference type="PANTHER" id="PTHR48219">
    <property type="entry name" value="VACUOLAR PROTEIN SORTING-ASSOCIATED PROTEIN 62-RELATED"/>
    <property type="match status" value="1"/>
</dbReference>
<dbReference type="PANTHER" id="PTHR48219:SF2">
    <property type="entry name" value="VACUOLAR PROTEIN SORTING-ASSOCIATED PROTEIN 62"/>
    <property type="match status" value="1"/>
</dbReference>
<proteinExistence type="predicted"/>
<protein>
    <submittedName>
        <fullName evidence="1">Uncharacterized protein</fullName>
    </submittedName>
</protein>
<dbReference type="Proteomes" id="UP001178507">
    <property type="component" value="Unassembled WGS sequence"/>
</dbReference>
<accession>A0AA36HWE8</accession>
<dbReference type="AlphaFoldDB" id="A0AA36HWE8"/>
<dbReference type="EMBL" id="CAUJNA010000380">
    <property type="protein sequence ID" value="CAJ1376296.1"/>
    <property type="molecule type" value="Genomic_DNA"/>
</dbReference>
<reference evidence="1" key="1">
    <citation type="submission" date="2023-08" db="EMBL/GenBank/DDBJ databases">
        <authorList>
            <person name="Chen Y."/>
            <person name="Shah S."/>
            <person name="Dougan E. K."/>
            <person name="Thang M."/>
            <person name="Chan C."/>
        </authorList>
    </citation>
    <scope>NUCLEOTIDE SEQUENCE</scope>
</reference>
<name>A0AA36HWE8_9DINO</name>
<dbReference type="InterPro" id="IPR009291">
    <property type="entry name" value="Vps62"/>
</dbReference>
<organism evidence="1 2">
    <name type="scientific">Effrenium voratum</name>
    <dbReference type="NCBI Taxonomy" id="2562239"/>
    <lineage>
        <taxon>Eukaryota</taxon>
        <taxon>Sar</taxon>
        <taxon>Alveolata</taxon>
        <taxon>Dinophyceae</taxon>
        <taxon>Suessiales</taxon>
        <taxon>Symbiodiniaceae</taxon>
        <taxon>Effrenium</taxon>
    </lineage>
</organism>
<evidence type="ECO:0000313" key="1">
    <source>
        <dbReference type="EMBL" id="CAJ1376296.1"/>
    </source>
</evidence>